<dbReference type="AlphaFoldDB" id="A0A0P1AF75"/>
<organism evidence="2 3">
    <name type="scientific">Plasmopara halstedii</name>
    <name type="common">Downy mildew of sunflower</name>
    <dbReference type="NCBI Taxonomy" id="4781"/>
    <lineage>
        <taxon>Eukaryota</taxon>
        <taxon>Sar</taxon>
        <taxon>Stramenopiles</taxon>
        <taxon>Oomycota</taxon>
        <taxon>Peronosporomycetes</taxon>
        <taxon>Peronosporales</taxon>
        <taxon>Peronosporaceae</taxon>
        <taxon>Plasmopara</taxon>
    </lineage>
</organism>
<proteinExistence type="predicted"/>
<feature type="chain" id="PRO_5006058626" description="RxLR-like protein" evidence="1">
    <location>
        <begin position="25"/>
        <end position="166"/>
    </location>
</feature>
<reference evidence="3" key="1">
    <citation type="submission" date="2014-09" db="EMBL/GenBank/DDBJ databases">
        <authorList>
            <person name="Sharma Rahul"/>
            <person name="Thines Marco"/>
        </authorList>
    </citation>
    <scope>NUCLEOTIDE SEQUENCE [LARGE SCALE GENOMIC DNA]</scope>
</reference>
<dbReference type="EMBL" id="CCYD01000428">
    <property type="protein sequence ID" value="CEG39420.1"/>
    <property type="molecule type" value="Genomic_DNA"/>
</dbReference>
<dbReference type="GeneID" id="59053069"/>
<dbReference type="RefSeq" id="XP_036263111.1">
    <property type="nucleotide sequence ID" value="XM_036407403.1"/>
</dbReference>
<dbReference type="Proteomes" id="UP000054928">
    <property type="component" value="Unassembled WGS sequence"/>
</dbReference>
<feature type="signal peptide" evidence="1">
    <location>
        <begin position="1"/>
        <end position="24"/>
    </location>
</feature>
<evidence type="ECO:0000256" key="1">
    <source>
        <dbReference type="SAM" id="SignalP"/>
    </source>
</evidence>
<keyword evidence="1" id="KW-0732">Signal</keyword>
<sequence>MSSQANSRGLFTFTCFCAVTYCLTKLLQVTCSNIYPKLLESKMTCTLNSILPTKLTAKKLQSSTCYLQDFVKKDSVAKKEEPHSSFTLLKTSLTGDQIRHRHDLPGSFQHGSVALSKPNLSVHQQQIKLLVEKLAAFPPLSLNRVKCDRARPFHQNGATMEIKWQV</sequence>
<evidence type="ECO:0000313" key="3">
    <source>
        <dbReference type="Proteomes" id="UP000054928"/>
    </source>
</evidence>
<protein>
    <recommendedName>
        <fullName evidence="4">RxLR-like protein</fullName>
    </recommendedName>
</protein>
<keyword evidence="3" id="KW-1185">Reference proteome</keyword>
<accession>A0A0P1AF75</accession>
<evidence type="ECO:0008006" key="4">
    <source>
        <dbReference type="Google" id="ProtNLM"/>
    </source>
</evidence>
<evidence type="ECO:0000313" key="2">
    <source>
        <dbReference type="EMBL" id="CEG39420.1"/>
    </source>
</evidence>
<name>A0A0P1AF75_PLAHL</name>